<dbReference type="EMBL" id="CAJNOI010000007">
    <property type="protein sequence ID" value="CAF0762487.1"/>
    <property type="molecule type" value="Genomic_DNA"/>
</dbReference>
<gene>
    <name evidence="1" type="ORF">BJG266_LOCUS3088</name>
    <name evidence="2" type="ORF">QVE165_LOCUS41192</name>
    <name evidence="3" type="ORF">QVE165_LOCUS41403</name>
</gene>
<dbReference type="Proteomes" id="UP000663832">
    <property type="component" value="Unassembled WGS sequence"/>
</dbReference>
<dbReference type="EMBL" id="CAJNOM010000487">
    <property type="protein sequence ID" value="CAF1465035.1"/>
    <property type="molecule type" value="Genomic_DNA"/>
</dbReference>
<organism evidence="3 4">
    <name type="scientific">Adineta steineri</name>
    <dbReference type="NCBI Taxonomy" id="433720"/>
    <lineage>
        <taxon>Eukaryota</taxon>
        <taxon>Metazoa</taxon>
        <taxon>Spiralia</taxon>
        <taxon>Gnathifera</taxon>
        <taxon>Rotifera</taxon>
        <taxon>Eurotatoria</taxon>
        <taxon>Bdelloidea</taxon>
        <taxon>Adinetida</taxon>
        <taxon>Adinetidae</taxon>
        <taxon>Adineta</taxon>
    </lineage>
</organism>
<dbReference type="AlphaFoldDB" id="A0A815QUD5"/>
<evidence type="ECO:0000313" key="1">
    <source>
        <dbReference type="EMBL" id="CAF0762487.1"/>
    </source>
</evidence>
<dbReference type="EMBL" id="CAJNOM010000493">
    <property type="protein sequence ID" value="CAF1468341.1"/>
    <property type="molecule type" value="Genomic_DNA"/>
</dbReference>
<evidence type="ECO:0000313" key="3">
    <source>
        <dbReference type="EMBL" id="CAF1468341.1"/>
    </source>
</evidence>
<dbReference type="OrthoDB" id="9999593at2759"/>
<sequence length="98" mass="11583">MMESEYQFNYDKIKQIFESVPQTNPATKSSRTISYKTHFQPRTKLPDTTHSNICPLISNNISQIPSTILVQMQYFHVYQMVPIQPCFLQIPQNFIDRR</sequence>
<keyword evidence="4" id="KW-1185">Reference proteome</keyword>
<name>A0A815QUD5_9BILA</name>
<protein>
    <submittedName>
        <fullName evidence="3">Uncharacterized protein</fullName>
    </submittedName>
</protein>
<comment type="caution">
    <text evidence="3">The sequence shown here is derived from an EMBL/GenBank/DDBJ whole genome shotgun (WGS) entry which is preliminary data.</text>
</comment>
<reference evidence="3" key="1">
    <citation type="submission" date="2021-02" db="EMBL/GenBank/DDBJ databases">
        <authorList>
            <person name="Nowell W R."/>
        </authorList>
    </citation>
    <scope>NUCLEOTIDE SEQUENCE</scope>
</reference>
<proteinExistence type="predicted"/>
<dbReference type="Proteomes" id="UP000663877">
    <property type="component" value="Unassembled WGS sequence"/>
</dbReference>
<evidence type="ECO:0000313" key="4">
    <source>
        <dbReference type="Proteomes" id="UP000663832"/>
    </source>
</evidence>
<accession>A0A815QUD5</accession>
<evidence type="ECO:0000313" key="2">
    <source>
        <dbReference type="EMBL" id="CAF1465035.1"/>
    </source>
</evidence>